<evidence type="ECO:0000256" key="2">
    <source>
        <dbReference type="ARBA" id="ARBA00007681"/>
    </source>
</evidence>
<keyword evidence="9" id="KW-0139">CF(1)</keyword>
<comment type="subcellular location">
    <subcellularLocation>
        <location evidence="1">Mitochondrion inner membrane</location>
        <topology evidence="1">Peripheral membrane protein</topology>
    </subcellularLocation>
</comment>
<evidence type="ECO:0000256" key="4">
    <source>
        <dbReference type="ARBA" id="ARBA00022781"/>
    </source>
</evidence>
<evidence type="ECO:0000313" key="14">
    <source>
        <dbReference type="Proteomes" id="UP000239649"/>
    </source>
</evidence>
<evidence type="ECO:0000256" key="10">
    <source>
        <dbReference type="ARBA" id="ARBA00023310"/>
    </source>
</evidence>
<dbReference type="GO" id="GO:0046933">
    <property type="term" value="F:proton-transporting ATP synthase activity, rotational mechanism"/>
    <property type="evidence" value="ECO:0007669"/>
    <property type="project" value="InterPro"/>
</dbReference>
<dbReference type="Pfam" id="PF00231">
    <property type="entry name" value="ATP-synt"/>
    <property type="match status" value="1"/>
</dbReference>
<keyword evidence="7" id="KW-0496">Mitochondrion</keyword>
<dbReference type="NCBIfam" id="TIGR01146">
    <property type="entry name" value="ATPsyn_F1gamma"/>
    <property type="match status" value="1"/>
</dbReference>
<dbReference type="Proteomes" id="UP000239649">
    <property type="component" value="Unassembled WGS sequence"/>
</dbReference>
<proteinExistence type="inferred from homology"/>
<dbReference type="Gene3D" id="1.10.287.80">
    <property type="entry name" value="ATP synthase, gamma subunit, helix hairpin domain"/>
    <property type="match status" value="1"/>
</dbReference>
<feature type="compositionally biased region" description="Low complexity" evidence="12">
    <location>
        <begin position="350"/>
        <end position="369"/>
    </location>
</feature>
<dbReference type="InterPro" id="IPR035968">
    <property type="entry name" value="ATP_synth_F1_ATPase_gsu"/>
</dbReference>
<keyword evidence="3" id="KW-0813">Transport</keyword>
<evidence type="ECO:0000256" key="8">
    <source>
        <dbReference type="ARBA" id="ARBA00023136"/>
    </source>
</evidence>
<evidence type="ECO:0000256" key="5">
    <source>
        <dbReference type="ARBA" id="ARBA00022792"/>
    </source>
</evidence>
<reference evidence="13 14" key="1">
    <citation type="journal article" date="2018" name="Plant J.">
        <title>Genome sequences of Chlorella sorokiniana UTEX 1602 and Micractinium conductrix SAG 241.80: implications to maltose excretion by a green alga.</title>
        <authorList>
            <person name="Arriola M.B."/>
            <person name="Velmurugan N."/>
            <person name="Zhang Y."/>
            <person name="Plunkett M.H."/>
            <person name="Hondzo H."/>
            <person name="Barney B.M."/>
        </authorList>
    </citation>
    <scope>NUCLEOTIDE SEQUENCE [LARGE SCALE GENOMIC DNA]</scope>
    <source>
        <strain evidence="13 14">SAG 241.80</strain>
    </source>
</reference>
<accession>A0A2P6V951</accession>
<gene>
    <name evidence="13" type="ORF">C2E20_6060</name>
</gene>
<evidence type="ECO:0000313" key="13">
    <source>
        <dbReference type="EMBL" id="PSC70627.1"/>
    </source>
</evidence>
<evidence type="ECO:0000256" key="3">
    <source>
        <dbReference type="ARBA" id="ARBA00022448"/>
    </source>
</evidence>
<dbReference type="PANTHER" id="PTHR11693">
    <property type="entry name" value="ATP SYNTHASE GAMMA CHAIN"/>
    <property type="match status" value="1"/>
</dbReference>
<keyword evidence="6" id="KW-0406">Ion transport</keyword>
<dbReference type="GO" id="GO:0005743">
    <property type="term" value="C:mitochondrial inner membrane"/>
    <property type="evidence" value="ECO:0007669"/>
    <property type="project" value="UniProtKB-SubCell"/>
</dbReference>
<dbReference type="GO" id="GO:0045259">
    <property type="term" value="C:proton-transporting ATP synthase complex"/>
    <property type="evidence" value="ECO:0007669"/>
    <property type="project" value="UniProtKB-KW"/>
</dbReference>
<name>A0A2P6V951_9CHLO</name>
<dbReference type="PANTHER" id="PTHR11693:SF22">
    <property type="entry name" value="ATP SYNTHASE SUBUNIT GAMMA, MITOCHONDRIAL"/>
    <property type="match status" value="1"/>
</dbReference>
<feature type="region of interest" description="Disordered" evidence="12">
    <location>
        <begin position="335"/>
        <end position="395"/>
    </location>
</feature>
<organism evidence="13 14">
    <name type="scientific">Micractinium conductrix</name>
    <dbReference type="NCBI Taxonomy" id="554055"/>
    <lineage>
        <taxon>Eukaryota</taxon>
        <taxon>Viridiplantae</taxon>
        <taxon>Chlorophyta</taxon>
        <taxon>core chlorophytes</taxon>
        <taxon>Trebouxiophyceae</taxon>
        <taxon>Chlorellales</taxon>
        <taxon>Chlorellaceae</taxon>
        <taxon>Chlorella clade</taxon>
        <taxon>Micractinium</taxon>
    </lineage>
</organism>
<evidence type="ECO:0000256" key="7">
    <source>
        <dbReference type="ARBA" id="ARBA00023128"/>
    </source>
</evidence>
<dbReference type="AlphaFoldDB" id="A0A2P6V951"/>
<comment type="similarity">
    <text evidence="2">Belongs to the ATPase gamma chain family.</text>
</comment>
<protein>
    <recommendedName>
        <fullName evidence="11">F-ATPase gamma subunit</fullName>
    </recommendedName>
</protein>
<evidence type="ECO:0000256" key="9">
    <source>
        <dbReference type="ARBA" id="ARBA00023196"/>
    </source>
</evidence>
<dbReference type="STRING" id="554055.A0A2P6V951"/>
<evidence type="ECO:0000256" key="1">
    <source>
        <dbReference type="ARBA" id="ARBA00004637"/>
    </source>
</evidence>
<comment type="caution">
    <text evidence="13">The sequence shown here is derived from an EMBL/GenBank/DDBJ whole genome shotgun (WGS) entry which is preliminary data.</text>
</comment>
<dbReference type="EMBL" id="LHPF02000019">
    <property type="protein sequence ID" value="PSC70627.1"/>
    <property type="molecule type" value="Genomic_DNA"/>
</dbReference>
<keyword evidence="10" id="KW-0066">ATP synthesis</keyword>
<sequence length="524" mass="54715">MLRQSLTAGAAALLRATPAAAEATAASHGALTGALEAIGTSRGVSTLAVKQRMKSVANIQKITKAMKMVAASKMRSAQANTENSRGIVTPLVRLLGDLPAAEGAKNVYVPVTSDKGLCGGINSTVCKYTRATVKAVNDGAPSEEPSQTLLVVMGEKGRSQLQRDMRDSIYATVADTNKVRVTFPEASAIAEELLKTEFDSARIIYNRFVSAISQKPTIATVLSPDALERTAEAGASIDQYEIEGPDRAELLMDLAEFQLATVLYNSMLENNCSEQSSRMSAMENSTKNAGEMLGKVGVVGGSDAHLQPHPPGLHHDGVDRDYLWCHRPGRLTSVYDLSSSDDEGGGGAAGPSAGPSGASPPQAAPQAPSGSGGSGARDVGAQEESGGGGDAYVGTKPQREALHKRLAPLSPDMATDWQGYHACTSGGCVRDGTYYLPAAIVTAGCEALQSVKRVLEQLGLRPPLWFAEGPLRGQIVRLGFKPNGTRKRESVLPAHFYGTTMRLDLLASYGCCLAVGGGATALAG</sequence>
<dbReference type="SUPFAM" id="SSF52943">
    <property type="entry name" value="ATP synthase (F1-ATPase), gamma subunit"/>
    <property type="match status" value="1"/>
</dbReference>
<dbReference type="Gene3D" id="3.40.1380.10">
    <property type="match status" value="1"/>
</dbReference>
<evidence type="ECO:0000256" key="6">
    <source>
        <dbReference type="ARBA" id="ARBA00023065"/>
    </source>
</evidence>
<evidence type="ECO:0000256" key="11">
    <source>
        <dbReference type="ARBA" id="ARBA00031066"/>
    </source>
</evidence>
<keyword evidence="5" id="KW-0999">Mitochondrion inner membrane</keyword>
<keyword evidence="14" id="KW-1185">Reference proteome</keyword>
<dbReference type="InterPro" id="IPR000131">
    <property type="entry name" value="ATP_synth_F1_gsu"/>
</dbReference>
<evidence type="ECO:0000256" key="12">
    <source>
        <dbReference type="SAM" id="MobiDB-lite"/>
    </source>
</evidence>
<dbReference type="FunFam" id="3.40.1380.10:FF:000003">
    <property type="entry name" value="ATP synthase subunit gamma"/>
    <property type="match status" value="1"/>
</dbReference>
<dbReference type="PRINTS" id="PR00126">
    <property type="entry name" value="ATPASEGAMMA"/>
</dbReference>
<dbReference type="OrthoDB" id="239812at2759"/>
<keyword evidence="8" id="KW-0472">Membrane</keyword>
<dbReference type="CDD" id="cd12151">
    <property type="entry name" value="F1-ATPase_gamma"/>
    <property type="match status" value="1"/>
</dbReference>
<keyword evidence="4" id="KW-0375">Hydrogen ion transport</keyword>